<evidence type="ECO:0000313" key="1">
    <source>
        <dbReference type="EMBL" id="EFO91237.1"/>
    </source>
</evidence>
<name>E3NT43_CAERE</name>
<sequence>MSIDVYPSHEIDVRICVQNLRKCQTQTIGPRSWNRISARIKVQSTEKVSYLNYLPILTHLISDLCTILQQCNGDKINCHR</sequence>
<dbReference type="EMBL" id="DS270110">
    <property type="protein sequence ID" value="EFO91237.1"/>
    <property type="molecule type" value="Genomic_DNA"/>
</dbReference>
<dbReference type="AlphaFoldDB" id="E3NT43"/>
<accession>E3NT43</accession>
<proteinExistence type="predicted"/>
<dbReference type="InParanoid" id="E3NT43"/>
<reference evidence="1" key="1">
    <citation type="submission" date="2007-07" db="EMBL/GenBank/DDBJ databases">
        <title>PCAP assembly of the Caenorhabditis remanei genome.</title>
        <authorList>
            <consortium name="The Caenorhabditis remanei Sequencing Consortium"/>
            <person name="Wilson R.K."/>
        </authorList>
    </citation>
    <scope>NUCLEOTIDE SEQUENCE [LARGE SCALE GENOMIC DNA]</scope>
    <source>
        <strain evidence="1">PB4641</strain>
    </source>
</reference>
<dbReference type="HOGENOM" id="CLU_2592050_0_0_1"/>
<protein>
    <submittedName>
        <fullName evidence="1">Uncharacterized protein</fullName>
    </submittedName>
</protein>
<organism evidence="2">
    <name type="scientific">Caenorhabditis remanei</name>
    <name type="common">Caenorhabditis vulgaris</name>
    <dbReference type="NCBI Taxonomy" id="31234"/>
    <lineage>
        <taxon>Eukaryota</taxon>
        <taxon>Metazoa</taxon>
        <taxon>Ecdysozoa</taxon>
        <taxon>Nematoda</taxon>
        <taxon>Chromadorea</taxon>
        <taxon>Rhabditida</taxon>
        <taxon>Rhabditina</taxon>
        <taxon>Rhabditomorpha</taxon>
        <taxon>Rhabditoidea</taxon>
        <taxon>Rhabditidae</taxon>
        <taxon>Peloderinae</taxon>
        <taxon>Caenorhabditis</taxon>
    </lineage>
</organism>
<gene>
    <name evidence="1" type="ORF">CRE_22248</name>
</gene>
<evidence type="ECO:0000313" key="2">
    <source>
        <dbReference type="Proteomes" id="UP000008281"/>
    </source>
</evidence>
<dbReference type="OrthoDB" id="5850147at2759"/>
<keyword evidence="2" id="KW-1185">Reference proteome</keyword>
<dbReference type="Proteomes" id="UP000008281">
    <property type="component" value="Unassembled WGS sequence"/>
</dbReference>